<evidence type="ECO:0000256" key="7">
    <source>
        <dbReference type="PIRSR" id="PIRSR600715-1"/>
    </source>
</evidence>
<evidence type="ECO:0000313" key="10">
    <source>
        <dbReference type="Proteomes" id="UP000013042"/>
    </source>
</evidence>
<dbReference type="EMBL" id="AMXD01000013">
    <property type="protein sequence ID" value="ENO87779.1"/>
    <property type="molecule type" value="Genomic_DNA"/>
</dbReference>
<feature type="transmembrane region" description="Helical" evidence="8">
    <location>
        <begin position="256"/>
        <end position="274"/>
    </location>
</feature>
<comment type="cofactor">
    <cofactor evidence="7">
        <name>Mg(2+)</name>
        <dbReference type="ChEBI" id="CHEBI:18420"/>
    </cofactor>
</comment>
<keyword evidence="4 8" id="KW-0812">Transmembrane</keyword>
<proteinExistence type="predicted"/>
<dbReference type="AlphaFoldDB" id="N6Z6G9"/>
<keyword evidence="6 8" id="KW-0472">Membrane</keyword>
<feature type="transmembrane region" description="Helical" evidence="8">
    <location>
        <begin position="15"/>
        <end position="33"/>
    </location>
</feature>
<dbReference type="PANTHER" id="PTHR22926:SF3">
    <property type="entry name" value="UNDECAPRENYL-PHOSPHATE ALPHA-N-ACETYLGLUCOSAMINYL 1-PHOSPHATE TRANSFERASE"/>
    <property type="match status" value="1"/>
</dbReference>
<dbReference type="InterPro" id="IPR000715">
    <property type="entry name" value="Glycosyl_transferase_4"/>
</dbReference>
<keyword evidence="7" id="KW-0479">Metal-binding</keyword>
<feature type="transmembrane region" description="Helical" evidence="8">
    <location>
        <begin position="79"/>
        <end position="97"/>
    </location>
</feature>
<dbReference type="GO" id="GO:0071555">
    <property type="term" value="P:cell wall organization"/>
    <property type="evidence" value="ECO:0007669"/>
    <property type="project" value="TreeGrafter"/>
</dbReference>
<dbReference type="GO" id="GO:0005886">
    <property type="term" value="C:plasma membrane"/>
    <property type="evidence" value="ECO:0007669"/>
    <property type="project" value="UniProtKB-SubCell"/>
</dbReference>
<feature type="transmembrane region" description="Helical" evidence="8">
    <location>
        <begin position="169"/>
        <end position="188"/>
    </location>
</feature>
<feature type="binding site" evidence="7">
    <location>
        <position position="161"/>
    </location>
    <ligand>
        <name>Mg(2+)</name>
        <dbReference type="ChEBI" id="CHEBI:18420"/>
    </ligand>
</feature>
<feature type="transmembrane region" description="Helical" evidence="8">
    <location>
        <begin position="54"/>
        <end position="73"/>
    </location>
</feature>
<reference evidence="9 10" key="1">
    <citation type="submission" date="2012-09" db="EMBL/GenBank/DDBJ databases">
        <title>Draft Genome Sequences of 6 Strains from Genus Thauera.</title>
        <authorList>
            <person name="Liu B."/>
            <person name="Shapleigh J.P."/>
            <person name="Frostegard A.H."/>
        </authorList>
    </citation>
    <scope>NUCLEOTIDE SEQUENCE [LARGE SCALE GENOMIC DNA]</scope>
    <source>
        <strain evidence="9 10">S2</strain>
    </source>
</reference>
<dbReference type="CDD" id="cd06853">
    <property type="entry name" value="GT_WecA_like"/>
    <property type="match status" value="1"/>
</dbReference>
<dbReference type="Pfam" id="PF00953">
    <property type="entry name" value="Glycos_transf_4"/>
    <property type="match status" value="1"/>
</dbReference>
<keyword evidence="3 9" id="KW-0808">Transferase</keyword>
<feature type="transmembrane region" description="Helical" evidence="8">
    <location>
        <begin position="222"/>
        <end position="241"/>
    </location>
</feature>
<feature type="transmembrane region" description="Helical" evidence="8">
    <location>
        <begin position="133"/>
        <end position="157"/>
    </location>
</feature>
<feature type="transmembrane region" description="Helical" evidence="8">
    <location>
        <begin position="109"/>
        <end position="127"/>
    </location>
</feature>
<evidence type="ECO:0000256" key="5">
    <source>
        <dbReference type="ARBA" id="ARBA00022989"/>
    </source>
</evidence>
<evidence type="ECO:0000313" key="9">
    <source>
        <dbReference type="EMBL" id="ENO87779.1"/>
    </source>
</evidence>
<accession>N6Z6G9</accession>
<dbReference type="GO" id="GO:0046872">
    <property type="term" value="F:metal ion binding"/>
    <property type="evidence" value="ECO:0007669"/>
    <property type="project" value="UniProtKB-KW"/>
</dbReference>
<feature type="binding site" evidence="7">
    <location>
        <position position="226"/>
    </location>
    <ligand>
        <name>Mg(2+)</name>
        <dbReference type="ChEBI" id="CHEBI:18420"/>
    </ligand>
</feature>
<keyword evidence="5 8" id="KW-1133">Transmembrane helix</keyword>
<dbReference type="GO" id="GO:0044038">
    <property type="term" value="P:cell wall macromolecule biosynthetic process"/>
    <property type="evidence" value="ECO:0007669"/>
    <property type="project" value="TreeGrafter"/>
</dbReference>
<dbReference type="GO" id="GO:0009103">
    <property type="term" value="P:lipopolysaccharide biosynthetic process"/>
    <property type="evidence" value="ECO:0007669"/>
    <property type="project" value="TreeGrafter"/>
</dbReference>
<organism evidence="9 10">
    <name type="scientific">Thauera aminoaromatica S2</name>
    <dbReference type="NCBI Taxonomy" id="1234381"/>
    <lineage>
        <taxon>Bacteria</taxon>
        <taxon>Pseudomonadati</taxon>
        <taxon>Pseudomonadota</taxon>
        <taxon>Betaproteobacteria</taxon>
        <taxon>Rhodocyclales</taxon>
        <taxon>Zoogloeaceae</taxon>
        <taxon>Thauera</taxon>
    </lineage>
</organism>
<evidence type="ECO:0000256" key="1">
    <source>
        <dbReference type="ARBA" id="ARBA00004651"/>
    </source>
</evidence>
<evidence type="ECO:0000256" key="3">
    <source>
        <dbReference type="ARBA" id="ARBA00022679"/>
    </source>
</evidence>
<dbReference type="GO" id="GO:0016780">
    <property type="term" value="F:phosphotransferase activity, for other substituted phosphate groups"/>
    <property type="evidence" value="ECO:0007669"/>
    <property type="project" value="InterPro"/>
</dbReference>
<comment type="caution">
    <text evidence="9">The sequence shown here is derived from an EMBL/GenBank/DDBJ whole genome shotgun (WGS) entry which is preliminary data.</text>
</comment>
<evidence type="ECO:0000256" key="8">
    <source>
        <dbReference type="SAM" id="Phobius"/>
    </source>
</evidence>
<dbReference type="PANTHER" id="PTHR22926">
    <property type="entry name" value="PHOSPHO-N-ACETYLMURAMOYL-PENTAPEPTIDE-TRANSFERASE"/>
    <property type="match status" value="1"/>
</dbReference>
<dbReference type="Proteomes" id="UP000013042">
    <property type="component" value="Unassembled WGS sequence"/>
</dbReference>
<comment type="subcellular location">
    <subcellularLocation>
        <location evidence="1">Cell membrane</location>
        <topology evidence="1">Multi-pass membrane protein</topology>
    </subcellularLocation>
</comment>
<name>N6Z6G9_THASP</name>
<feature type="transmembrane region" description="Helical" evidence="8">
    <location>
        <begin position="331"/>
        <end position="352"/>
    </location>
</feature>
<keyword evidence="7" id="KW-0460">Magnesium</keyword>
<sequence>MNTMLTQLPVLTKTAVLAVVPLLLTLAVIQVLIKPARRIGLVDRPGGRKEHDGEIPLIGGLGMAIALILSVQLAEPQTLIGLNVLGGIALLVVVGVLDDFLDIRAKTKLLVQAIAAMLIVLPSGVYITHVGDILGIGNISLGPLALPFTVFAVVGLINAVNMADGADGLAAGLTSTTVVWFIACALVVGNQSMALDLVILLAVTVGFLCYNMRTPLRHKAAVFMGDAGSMMLGALLAWFAIQLPHSSTALPPPPPFAILWMLGLPVLDTVVLMIRRMLQGRSPFSAGRDHMHHIWMHAGFSPGETTLLLMLLNALIGLVGFAGWRSGVPEWALALGYVGLFAIQASITQHAWVVSKWLKRHHCARTPQ</sequence>
<protein>
    <submittedName>
        <fullName evidence="9">Glycosyl transferase family 4</fullName>
    </submittedName>
</protein>
<evidence type="ECO:0000256" key="4">
    <source>
        <dbReference type="ARBA" id="ARBA00022692"/>
    </source>
</evidence>
<feature type="transmembrane region" description="Helical" evidence="8">
    <location>
        <begin position="306"/>
        <end position="325"/>
    </location>
</feature>
<evidence type="ECO:0000256" key="2">
    <source>
        <dbReference type="ARBA" id="ARBA00022475"/>
    </source>
</evidence>
<gene>
    <name evidence="9" type="ORF">C665_04081</name>
</gene>
<keyword evidence="2" id="KW-1003">Cell membrane</keyword>
<feature type="transmembrane region" description="Helical" evidence="8">
    <location>
        <begin position="194"/>
        <end position="210"/>
    </location>
</feature>
<evidence type="ECO:0000256" key="6">
    <source>
        <dbReference type="ARBA" id="ARBA00023136"/>
    </source>
</evidence>